<sequence length="274" mass="31191">MVEIKRRLRIFIVFFICVTLFGTLGFMFLENQSFLNALYYNIVTMSTVGYGDIHPTHPATRLLAIFIIVLGGGTFIGVIANASEMMLLKREVEQRLKKQNIVLGIFFSEMGYRLLQFFSSCDIDREELADMMAIDVGWSEKELLAMAKTFKRTGLKVDMPKVDLTDLNQFLNKRHTFMLRLLENPVLVEHEGFTELLLALAHMGEELSSRASLTALPGSDLKHLAGDLNRGYHLLVKEWLSHLIHLKKNYPYLYSLAARKNPFNPKASAVVDNS</sequence>
<reference evidence="10 11" key="1">
    <citation type="journal article" date="2009" name="Environ. Microbiol.">
        <title>Genome sequence of Desulfobacterium autotrophicum HRM2, a marine sulfate reducer oxidizing organic carbon completely to carbon dioxide.</title>
        <authorList>
            <person name="Strittmatter A.W."/>
            <person name="Liesegang H."/>
            <person name="Rabus R."/>
            <person name="Decker I."/>
            <person name="Amann J."/>
            <person name="Andres S."/>
            <person name="Henne A."/>
            <person name="Fricke W.F."/>
            <person name="Martinez-Arias R."/>
            <person name="Bartels D."/>
            <person name="Goesmann A."/>
            <person name="Krause L."/>
            <person name="Puehler A."/>
            <person name="Klenk H.P."/>
            <person name="Richter M."/>
            <person name="Schuler M."/>
            <person name="Gloeckner F.O."/>
            <person name="Meyerdierks A."/>
            <person name="Gottschalk G."/>
            <person name="Amann R."/>
        </authorList>
    </citation>
    <scope>NUCLEOTIDE SEQUENCE [LARGE SCALE GENOMIC DNA]</scope>
    <source>
        <strain evidence="11">ATCC 43914 / DSM 3382 / HRM2</strain>
    </source>
</reference>
<evidence type="ECO:0000256" key="1">
    <source>
        <dbReference type="ARBA" id="ARBA00004141"/>
    </source>
</evidence>
<evidence type="ECO:0000256" key="4">
    <source>
        <dbReference type="ARBA" id="ARBA00022989"/>
    </source>
</evidence>
<comment type="subcellular location">
    <subcellularLocation>
        <location evidence="1">Membrane</location>
        <topology evidence="1">Multi-pass membrane protein</topology>
    </subcellularLocation>
</comment>
<dbReference type="KEGG" id="dat:HRM2_10380"/>
<evidence type="ECO:0000256" key="7">
    <source>
        <dbReference type="ARBA" id="ARBA00023303"/>
    </source>
</evidence>
<dbReference type="GO" id="GO:0015271">
    <property type="term" value="F:outward rectifier potassium channel activity"/>
    <property type="evidence" value="ECO:0007669"/>
    <property type="project" value="TreeGrafter"/>
</dbReference>
<name>C0QL64_DESAH</name>
<keyword evidence="3 8" id="KW-0812">Transmembrane</keyword>
<protein>
    <submittedName>
        <fullName evidence="10">Potassium channel</fullName>
    </submittedName>
</protein>
<organism evidence="10 11">
    <name type="scientific">Desulforapulum autotrophicum (strain ATCC 43914 / DSM 3382 / VKM B-1955 / HRM2)</name>
    <name type="common">Desulfobacterium autotrophicum</name>
    <dbReference type="NCBI Taxonomy" id="177437"/>
    <lineage>
        <taxon>Bacteria</taxon>
        <taxon>Pseudomonadati</taxon>
        <taxon>Thermodesulfobacteriota</taxon>
        <taxon>Desulfobacteria</taxon>
        <taxon>Desulfobacterales</taxon>
        <taxon>Desulfobacteraceae</taxon>
        <taxon>Desulforapulum</taxon>
    </lineage>
</organism>
<dbReference type="GO" id="GO:0030322">
    <property type="term" value="P:stabilization of membrane potential"/>
    <property type="evidence" value="ECO:0007669"/>
    <property type="project" value="TreeGrafter"/>
</dbReference>
<evidence type="ECO:0000259" key="9">
    <source>
        <dbReference type="Pfam" id="PF07885"/>
    </source>
</evidence>
<keyword evidence="2" id="KW-0813">Transport</keyword>
<evidence type="ECO:0000256" key="5">
    <source>
        <dbReference type="ARBA" id="ARBA00023065"/>
    </source>
</evidence>
<gene>
    <name evidence="10" type="ordered locus">HRM2_10380</name>
</gene>
<evidence type="ECO:0000256" key="6">
    <source>
        <dbReference type="ARBA" id="ARBA00023136"/>
    </source>
</evidence>
<accession>C0QL64</accession>
<feature type="transmembrane region" description="Helical" evidence="8">
    <location>
        <begin position="12"/>
        <end position="29"/>
    </location>
</feature>
<feature type="transmembrane region" description="Helical" evidence="8">
    <location>
        <begin position="62"/>
        <end position="80"/>
    </location>
</feature>
<keyword evidence="7 10" id="KW-0407">Ion channel</keyword>
<dbReference type="InterPro" id="IPR003280">
    <property type="entry name" value="2pore_dom_K_chnl"/>
</dbReference>
<dbReference type="PANTHER" id="PTHR11003:SF291">
    <property type="entry name" value="IP11374P"/>
    <property type="match status" value="1"/>
</dbReference>
<dbReference type="EMBL" id="CP001087">
    <property type="protein sequence ID" value="ACN14150.1"/>
    <property type="molecule type" value="Genomic_DNA"/>
</dbReference>
<keyword evidence="11" id="KW-1185">Reference proteome</keyword>
<evidence type="ECO:0000313" key="10">
    <source>
        <dbReference type="EMBL" id="ACN14150.1"/>
    </source>
</evidence>
<keyword evidence="5" id="KW-0406">Ion transport</keyword>
<dbReference type="Pfam" id="PF07885">
    <property type="entry name" value="Ion_trans_2"/>
    <property type="match status" value="1"/>
</dbReference>
<dbReference type="InterPro" id="IPR013099">
    <property type="entry name" value="K_chnl_dom"/>
</dbReference>
<evidence type="ECO:0000256" key="2">
    <source>
        <dbReference type="ARBA" id="ARBA00022448"/>
    </source>
</evidence>
<dbReference type="AlphaFoldDB" id="C0QL64"/>
<dbReference type="GO" id="GO:0005886">
    <property type="term" value="C:plasma membrane"/>
    <property type="evidence" value="ECO:0007669"/>
    <property type="project" value="TreeGrafter"/>
</dbReference>
<dbReference type="HOGENOM" id="CLU_087537_1_0_7"/>
<evidence type="ECO:0000256" key="3">
    <source>
        <dbReference type="ARBA" id="ARBA00022692"/>
    </source>
</evidence>
<dbReference type="PANTHER" id="PTHR11003">
    <property type="entry name" value="POTASSIUM CHANNEL, SUBFAMILY K"/>
    <property type="match status" value="1"/>
</dbReference>
<dbReference type="SUPFAM" id="SSF81324">
    <property type="entry name" value="Voltage-gated potassium channels"/>
    <property type="match status" value="1"/>
</dbReference>
<dbReference type="STRING" id="177437.HRM2_10380"/>
<dbReference type="OrthoDB" id="9799090at2"/>
<evidence type="ECO:0000256" key="8">
    <source>
        <dbReference type="SAM" id="Phobius"/>
    </source>
</evidence>
<dbReference type="GO" id="GO:0022841">
    <property type="term" value="F:potassium ion leak channel activity"/>
    <property type="evidence" value="ECO:0007669"/>
    <property type="project" value="TreeGrafter"/>
</dbReference>
<keyword evidence="6 8" id="KW-0472">Membrane</keyword>
<dbReference type="RefSeq" id="WP_015902939.1">
    <property type="nucleotide sequence ID" value="NC_012108.1"/>
</dbReference>
<evidence type="ECO:0000313" key="11">
    <source>
        <dbReference type="Proteomes" id="UP000000442"/>
    </source>
</evidence>
<feature type="domain" description="Potassium channel" evidence="9">
    <location>
        <begin position="14"/>
        <end position="86"/>
    </location>
</feature>
<dbReference type="eggNOG" id="COG1226">
    <property type="taxonomic scope" value="Bacteria"/>
</dbReference>
<dbReference type="Proteomes" id="UP000000442">
    <property type="component" value="Chromosome"/>
</dbReference>
<keyword evidence="4 8" id="KW-1133">Transmembrane helix</keyword>
<dbReference type="Gene3D" id="1.10.287.70">
    <property type="match status" value="1"/>
</dbReference>
<proteinExistence type="predicted"/>